<evidence type="ECO:0000256" key="1">
    <source>
        <dbReference type="ARBA" id="ARBA00022747"/>
    </source>
</evidence>
<feature type="region of interest" description="Disordered" evidence="3">
    <location>
        <begin position="1245"/>
        <end position="1337"/>
    </location>
</feature>
<feature type="compositionally biased region" description="Basic and acidic residues" evidence="3">
    <location>
        <begin position="1426"/>
        <end position="1435"/>
    </location>
</feature>
<name>A0ABR2HB97_9EUKA</name>
<feature type="domain" description="CKK" evidence="4">
    <location>
        <begin position="1808"/>
        <end position="1936"/>
    </location>
</feature>
<sequence length="1936" mass="226606">MENNQMLKPTLPKEKRTSPRSQMLASASSKRSPRVPALPSSPSALDDKTPDKNDPLVPSPLQYNRRSGLSARGQPSIVRPKFDSNSPSTSRNQKKPRDKASARTPRCESILDVKTHPRCQKYVSDIERIERIKKKLTTRHAENERYYNSHYTSFLRILKEAINENPAKIPIVVQNTKMFFEGLLQNLIGKRGKLDKANFDFEGTLRSILSSADSTINDQNGFKELFENGKLSIDLSKLKQYESEIEEIKGLMQKLVDRHPENERYYRKHYESFLRILSEAVSSNSQKAPTVIRNTKMFFEGLLNGLLGKNGRLKTKSFNFEEKLRKVISNEDDDTNDDIIQELIDEEAKNKDNDEDEQDKLQKFMSNVKEINNIVQQLIDKYPENEDYYRDLYDSFMKVLNEAIKTDDEKAPSIIQNARTFFEGLLNDQIGENGKVDDPEFNFEERLRKILSKEDDDDDEDEDDDENVFEDLINKKEKEKLQKYEAELKKINDLVEQLIDKHPENEDYYRDLYDSFMKVLKEAINTDDEKTPSIIQNARTFFEGLLNDQIGENGKVDDPEFNFEERLRKLLSQENNEEEDDNENVFKDLLNKKEQEKLQKYETEIKEINDLVQQLVDKYPENEDYYRDLYDSFMKVLNEAIKTDDEKAPSIIQNARTFFEGLLNDQIGENGKVDDPEFNFEERLRKLLSQENNEEDDNENVFEDLINKKEQEKLQKYETELKEIDNLVQQLVDKHPENEDYYRDLYDSFMKILKEAINTDDEKAPSIIQNARTFFEGLLNDQIGENGKVDDPEFNFEERLRKLLSQENNEEEDDNENVFKDLLNKKEQEKLQKYENEINQINDLVQQLVDKHPENEDYYRDLYDSFMKILKEAINTDDEKAPSIIQNARTFFEGLLNDQIGENGKVDDSEFNFEERLRKLLSQENNEEEENENVFEDLLNKKEQEKLQKYETELKEINDLVQQLVDKHPENEDYYRDLYDSFMKILKEAIKTDDEKAPSIIQNARTFFEGLLSDQIGENGKVDDSEFNFEERLRKLLSQENNEEEDDNENVFKDLLNKKEQEKLQKYENEINQINDLVQQLVDKHPENEDYYRDLYDSFMKILKEAINTDDEKAPSIIQNARTFFEGLLNDQIGENGKVDDPEFNFEERLRKLLSQENNEEEDDNENVFEDLLNKKEQTNLQKYEAELKEINDLLQQLIDKNPENEDYYRKRYDAFMRVLSIADSEEAPKIIKETKEIFQDLLKDEESEKEHKQQDATSQVLEEEEEDIGGPDLNFTSSGRYNLPALAEDPEYDDDEEKKNKSQSILQTVDNENGSADDDSQGGTTADKKDDESNQSVLDKYQSEIGEIKNLMNDLIEKHPENEDYYRKLYDAFMRVIKEASEADSPAAPEIIEATKSIFEDLLNGEQDRLDYDLEDRLREILSKSNERENKDETNENVEEKDDSENNNNDNNEDSEENDQSSLKKYESEIGKIKNLMNDLIEKHPENEDYYKKLYEAFMKVIKEASEADSPAAPEIIEATKSIFEDLLNGEQGRLDYELEDKLREILSKSNEIENENEPLDANKTESAIDEITSLLHRLIEKHPENEEFYQKLYDSFIVIIRQASEANSPQVSGIIRATKLFFEELLNGEHAKIDFNIGEKLREILLSVNNIPNENKNESENNENNENENNENEIDNLDENVDLSNYEGEIGEIENLMQDLIDKHPENEDYYRKLYEAFMKVVKEAAEANSPAAVEIIKAAKKIFADLYNGEQDHLDFDMEDKLREILSIYKPYNEVDDEDEDMKMSQTSSSRNPRFEKLYPPPQVTSDNKHRTSTVPNYQTILCALRFSCLPGPRFTKLVESIATTMKENKDERYVLLMASRTHKFKGIYILSDDELSAKKMWGEGPKQIKSEDCGAFSKYITNQKIFEPLQIKSFTQTTDAFSLKKNAEPDLW</sequence>
<feature type="compositionally biased region" description="Basic and acidic residues" evidence="3">
    <location>
        <begin position="45"/>
        <end position="54"/>
    </location>
</feature>
<accession>A0ABR2HB97</accession>
<feature type="compositionally biased region" description="Acidic residues" evidence="3">
    <location>
        <begin position="1662"/>
        <end position="1678"/>
    </location>
</feature>
<feature type="coiled-coil region" evidence="2">
    <location>
        <begin position="1057"/>
        <end position="1084"/>
    </location>
</feature>
<dbReference type="InterPro" id="IPR014797">
    <property type="entry name" value="CKK_CAMSAP"/>
</dbReference>
<evidence type="ECO:0000313" key="6">
    <source>
        <dbReference type="Proteomes" id="UP001470230"/>
    </source>
</evidence>
<evidence type="ECO:0000259" key="4">
    <source>
        <dbReference type="PROSITE" id="PS51508"/>
    </source>
</evidence>
<feature type="compositionally biased region" description="Acidic residues" evidence="3">
    <location>
        <begin position="1436"/>
        <end position="1460"/>
    </location>
</feature>
<proteinExistence type="predicted"/>
<keyword evidence="2" id="KW-0175">Coiled coil</keyword>
<feature type="coiled-coil region" evidence="2">
    <location>
        <begin position="1151"/>
        <end position="1201"/>
    </location>
</feature>
<feature type="region of interest" description="Disordered" evidence="3">
    <location>
        <begin position="1780"/>
        <end position="1815"/>
    </location>
</feature>
<evidence type="ECO:0000313" key="5">
    <source>
        <dbReference type="EMBL" id="KAK8843187.1"/>
    </source>
</evidence>
<evidence type="ECO:0000256" key="2">
    <source>
        <dbReference type="SAM" id="Coils"/>
    </source>
</evidence>
<feature type="compositionally biased region" description="Polar residues" evidence="3">
    <location>
        <begin position="19"/>
        <end position="30"/>
    </location>
</feature>
<keyword evidence="6" id="KW-1185">Reference proteome</keyword>
<gene>
    <name evidence="5" type="ORF">M9Y10_025387</name>
</gene>
<feature type="region of interest" description="Disordered" evidence="3">
    <location>
        <begin position="1426"/>
        <end position="1465"/>
    </location>
</feature>
<protein>
    <recommendedName>
        <fullName evidence="4">CKK domain-containing protein</fullName>
    </recommendedName>
</protein>
<dbReference type="PROSITE" id="PS51508">
    <property type="entry name" value="CKK"/>
    <property type="match status" value="1"/>
</dbReference>
<feature type="region of interest" description="Disordered" evidence="3">
    <location>
        <begin position="1"/>
        <end position="107"/>
    </location>
</feature>
<comment type="caution">
    <text evidence="5">The sequence shown here is derived from an EMBL/GenBank/DDBJ whole genome shotgun (WGS) entry which is preliminary data.</text>
</comment>
<dbReference type="SUPFAM" id="SSF50346">
    <property type="entry name" value="PRC-barrel domain"/>
    <property type="match status" value="1"/>
</dbReference>
<dbReference type="PANTHER" id="PTHR30195">
    <property type="entry name" value="TYPE I SITE-SPECIFIC DEOXYRIBONUCLEASE PROTEIN SUBUNIT M AND R"/>
    <property type="match status" value="1"/>
</dbReference>
<dbReference type="PANTHER" id="PTHR30195:SF15">
    <property type="entry name" value="TYPE I RESTRICTION ENZYME HINDI ENDONUCLEASE SUBUNIT"/>
    <property type="match status" value="1"/>
</dbReference>
<dbReference type="SMART" id="SM01051">
    <property type="entry name" value="CAMSAP_CKK"/>
    <property type="match status" value="1"/>
</dbReference>
<organism evidence="5 6">
    <name type="scientific">Tritrichomonas musculus</name>
    <dbReference type="NCBI Taxonomy" id="1915356"/>
    <lineage>
        <taxon>Eukaryota</taxon>
        <taxon>Metamonada</taxon>
        <taxon>Parabasalia</taxon>
        <taxon>Tritrichomonadida</taxon>
        <taxon>Tritrichomonadidae</taxon>
        <taxon>Tritrichomonas</taxon>
    </lineage>
</organism>
<feature type="compositionally biased region" description="Basic and acidic residues" evidence="3">
    <location>
        <begin position="98"/>
        <end position="107"/>
    </location>
</feature>
<dbReference type="SUPFAM" id="SSF48371">
    <property type="entry name" value="ARM repeat"/>
    <property type="match status" value="1"/>
</dbReference>
<feature type="compositionally biased region" description="Basic and acidic residues" evidence="3">
    <location>
        <begin position="1245"/>
        <end position="1255"/>
    </location>
</feature>
<feature type="compositionally biased region" description="Polar residues" evidence="3">
    <location>
        <begin position="1303"/>
        <end position="1315"/>
    </location>
</feature>
<reference evidence="5 6" key="1">
    <citation type="submission" date="2024-04" db="EMBL/GenBank/DDBJ databases">
        <title>Tritrichomonas musculus Genome.</title>
        <authorList>
            <person name="Alves-Ferreira E."/>
            <person name="Grigg M."/>
            <person name="Lorenzi H."/>
            <person name="Galac M."/>
        </authorList>
    </citation>
    <scope>NUCLEOTIDE SEQUENCE [LARGE SCALE GENOMIC DNA]</scope>
    <source>
        <strain evidence="5 6">EAF2021</strain>
    </source>
</reference>
<feature type="region of interest" description="Disordered" evidence="3">
    <location>
        <begin position="1654"/>
        <end position="1678"/>
    </location>
</feature>
<dbReference type="InterPro" id="IPR011033">
    <property type="entry name" value="PRC_barrel-like_sf"/>
</dbReference>
<dbReference type="Proteomes" id="UP001470230">
    <property type="component" value="Unassembled WGS sequence"/>
</dbReference>
<feature type="coiled-coil region" evidence="2">
    <location>
        <begin position="824"/>
        <end position="851"/>
    </location>
</feature>
<feature type="coiled-coil region" evidence="2">
    <location>
        <begin position="911"/>
        <end position="967"/>
    </location>
</feature>
<dbReference type="EMBL" id="JAPFFF010000036">
    <property type="protein sequence ID" value="KAK8843187.1"/>
    <property type="molecule type" value="Genomic_DNA"/>
</dbReference>
<dbReference type="InterPro" id="IPR016024">
    <property type="entry name" value="ARM-type_fold"/>
</dbReference>
<feature type="coiled-coil region" evidence="2">
    <location>
        <begin position="591"/>
        <end position="618"/>
    </location>
</feature>
<dbReference type="InterPro" id="IPR051268">
    <property type="entry name" value="Type-I_R_enzyme_R_subunit"/>
</dbReference>
<feature type="coiled-coil region" evidence="2">
    <location>
        <begin position="707"/>
        <end position="734"/>
    </location>
</feature>
<evidence type="ECO:0000256" key="3">
    <source>
        <dbReference type="SAM" id="MobiDB-lite"/>
    </source>
</evidence>
<dbReference type="Pfam" id="PF08683">
    <property type="entry name" value="CAMSAP_CKK"/>
    <property type="match status" value="1"/>
</dbReference>
<dbReference type="Gene3D" id="3.10.20.360">
    <property type="entry name" value="CKK domain"/>
    <property type="match status" value="1"/>
</dbReference>
<dbReference type="InterPro" id="IPR038209">
    <property type="entry name" value="CKK_dom_sf"/>
</dbReference>
<keyword evidence="1" id="KW-0680">Restriction system</keyword>
<feature type="coiled-coil region" evidence="2">
    <location>
        <begin position="474"/>
        <end position="501"/>
    </location>
</feature>